<comment type="caution">
    <text evidence="2">The sequence shown here is derived from an EMBL/GenBank/DDBJ whole genome shotgun (WGS) entry which is preliminary data.</text>
</comment>
<dbReference type="EMBL" id="WTYA01000001">
    <property type="protein sequence ID" value="MXP27527.1"/>
    <property type="molecule type" value="Genomic_DNA"/>
</dbReference>
<dbReference type="OrthoDB" id="7570555at2"/>
<gene>
    <name evidence="2" type="ORF">GRI58_01665</name>
</gene>
<keyword evidence="3" id="KW-1185">Reference proteome</keyword>
<name>A0A845ADH2_9SPHN</name>
<dbReference type="AlphaFoldDB" id="A0A845ADH2"/>
<dbReference type="Proteomes" id="UP000439780">
    <property type="component" value="Unassembled WGS sequence"/>
</dbReference>
<evidence type="ECO:0000313" key="3">
    <source>
        <dbReference type="Proteomes" id="UP000439780"/>
    </source>
</evidence>
<organism evidence="2 3">
    <name type="scientific">Qipengyuania algicida</name>
    <dbReference type="NCBI Taxonomy" id="1836209"/>
    <lineage>
        <taxon>Bacteria</taxon>
        <taxon>Pseudomonadati</taxon>
        <taxon>Pseudomonadota</taxon>
        <taxon>Alphaproteobacteria</taxon>
        <taxon>Sphingomonadales</taxon>
        <taxon>Erythrobacteraceae</taxon>
        <taxon>Qipengyuania</taxon>
    </lineage>
</organism>
<protein>
    <recommendedName>
        <fullName evidence="4">DUF2946 domain-containing protein</fullName>
    </recommendedName>
</protein>
<dbReference type="RefSeq" id="WP_160751808.1">
    <property type="nucleotide sequence ID" value="NZ_WTYA01000001.1"/>
</dbReference>
<evidence type="ECO:0000313" key="2">
    <source>
        <dbReference type="EMBL" id="MXP27527.1"/>
    </source>
</evidence>
<sequence>MATRPRHPFRSGLRLPVLLLASIFLLRALVPAGWMPVAGPHGLSLAVCDGMGPQAAMANMGMASHGDRDHPAPSSDHSQICHFASLSLALDKGGTPPALPAPKWLTRPPPGLVQTPASPQRVARALPPPQTGPPVIERA</sequence>
<reference evidence="2 3" key="1">
    <citation type="submission" date="2019-12" db="EMBL/GenBank/DDBJ databases">
        <title>Genomic-based taxomic classification of the family Erythrobacteraceae.</title>
        <authorList>
            <person name="Xu L."/>
        </authorList>
    </citation>
    <scope>NUCLEOTIDE SEQUENCE [LARGE SCALE GENOMIC DNA]</scope>
    <source>
        <strain evidence="2 3">KEMB 9005-328</strain>
    </source>
</reference>
<accession>A0A845ADH2</accession>
<evidence type="ECO:0008006" key="4">
    <source>
        <dbReference type="Google" id="ProtNLM"/>
    </source>
</evidence>
<feature type="region of interest" description="Disordered" evidence="1">
    <location>
        <begin position="92"/>
        <end position="139"/>
    </location>
</feature>
<proteinExistence type="predicted"/>
<evidence type="ECO:0000256" key="1">
    <source>
        <dbReference type="SAM" id="MobiDB-lite"/>
    </source>
</evidence>